<dbReference type="Pfam" id="PF14262">
    <property type="entry name" value="Cthe_2159"/>
    <property type="match status" value="1"/>
</dbReference>
<gene>
    <name evidence="2" type="ORF">H9L06_06140</name>
</gene>
<sequence length="522" mass="50505">MKRSLLFTPPALADNADYTTVNEDEWSAVDATAIDLSAASSPVTISEAGVYQLSGSLQGQVLVEAAEDALVVLVLDSAHIDNPDGPAIEVRGADDVAIHLAEGSENLVSDASSYAEDAEANAAIYSEQDLTISGSGSLAVQANGNDGITSKDDLVILSGNVAVSAADDALRGKDSLVVEGGSVVLDATAGDGLKSDQEDDETQGYVYISGGSIDIAAGDDGVQAQTDTIIAGGSLAVSAADDGVKGEVILSVGDGQVTVTESTEAMEAAYIGISGGTIDLTASDDGINASGATELGAADSGAAEPAAESAVGPGGGMAGGGMADTGERLEISGGSVTVDAEGDGIDSNGSLSISGGDTVVYGPTRAGNGGIDANGAISVTGGTVRSLSAGGMEVGLGDDGQGWVLVSASLGAGQEAEIVDESGAVVATFTSRKQASSVTYSAADIEHGSTYAVNVDGVEVGAAVAGEGAESMGGPGGVGGAPGGAGHGPGDGAAAPGALGGFNSGEMPEGMKPPEGMEPPTS</sequence>
<reference evidence="2 3" key="1">
    <citation type="submission" date="2020-08" db="EMBL/GenBank/DDBJ databases">
        <title>Genome sequence of Leucobacter denitrificans KACC 14055T.</title>
        <authorList>
            <person name="Hyun D.-W."/>
            <person name="Bae J.-W."/>
        </authorList>
    </citation>
    <scope>NUCLEOTIDE SEQUENCE [LARGE SCALE GENOMIC DNA]</scope>
    <source>
        <strain evidence="2 3">KACC 14055</strain>
    </source>
</reference>
<feature type="compositionally biased region" description="Low complexity" evidence="1">
    <location>
        <begin position="505"/>
        <end position="522"/>
    </location>
</feature>
<organism evidence="2 3">
    <name type="scientific">Leucobacter denitrificans</name>
    <dbReference type="NCBI Taxonomy" id="683042"/>
    <lineage>
        <taxon>Bacteria</taxon>
        <taxon>Bacillati</taxon>
        <taxon>Actinomycetota</taxon>
        <taxon>Actinomycetes</taxon>
        <taxon>Micrococcales</taxon>
        <taxon>Microbacteriaceae</taxon>
        <taxon>Leucobacter</taxon>
    </lineage>
</organism>
<evidence type="ECO:0000313" key="2">
    <source>
        <dbReference type="EMBL" id="QNN61909.1"/>
    </source>
</evidence>
<feature type="compositionally biased region" description="Gly residues" evidence="1">
    <location>
        <begin position="312"/>
        <end position="323"/>
    </location>
</feature>
<protein>
    <submittedName>
        <fullName evidence="2">Carbohydrate-binding domain-containing protein</fullName>
    </submittedName>
</protein>
<evidence type="ECO:0000256" key="1">
    <source>
        <dbReference type="SAM" id="MobiDB-lite"/>
    </source>
</evidence>
<proteinExistence type="predicted"/>
<keyword evidence="3" id="KW-1185">Reference proteome</keyword>
<dbReference type="InterPro" id="IPR025584">
    <property type="entry name" value="Cthe_2159"/>
</dbReference>
<dbReference type="Proteomes" id="UP000515934">
    <property type="component" value="Chromosome"/>
</dbReference>
<dbReference type="RefSeq" id="WP_187554380.1">
    <property type="nucleotide sequence ID" value="NZ_CP060716.1"/>
</dbReference>
<name>A0A7G9S234_9MICO</name>
<feature type="compositionally biased region" description="Low complexity" evidence="1">
    <location>
        <begin position="298"/>
        <end position="311"/>
    </location>
</feature>
<dbReference type="EMBL" id="CP060716">
    <property type="protein sequence ID" value="QNN61909.1"/>
    <property type="molecule type" value="Genomic_DNA"/>
</dbReference>
<dbReference type="AlphaFoldDB" id="A0A7G9S234"/>
<evidence type="ECO:0000313" key="3">
    <source>
        <dbReference type="Proteomes" id="UP000515934"/>
    </source>
</evidence>
<feature type="compositionally biased region" description="Gly residues" evidence="1">
    <location>
        <begin position="473"/>
        <end position="491"/>
    </location>
</feature>
<accession>A0A7G9S234</accession>
<feature type="region of interest" description="Disordered" evidence="1">
    <location>
        <begin position="473"/>
        <end position="522"/>
    </location>
</feature>
<dbReference type="KEGG" id="ldn:H9L06_06140"/>
<feature type="region of interest" description="Disordered" evidence="1">
    <location>
        <begin position="298"/>
        <end position="328"/>
    </location>
</feature>